<dbReference type="PANTHER" id="PTHR13037:SF24">
    <property type="entry name" value="POLYCOMB PROTEIN PCL-RELATED"/>
    <property type="match status" value="1"/>
</dbReference>
<dbReference type="InterPro" id="IPR049883">
    <property type="entry name" value="NOTCH1_EGF-like"/>
</dbReference>
<feature type="compositionally biased region" description="Basic and acidic residues" evidence="7">
    <location>
        <begin position="442"/>
        <end position="454"/>
    </location>
</feature>
<dbReference type="InterPro" id="IPR000742">
    <property type="entry name" value="EGF"/>
</dbReference>
<dbReference type="Pfam" id="PF07645">
    <property type="entry name" value="EGF_CA"/>
    <property type="match status" value="1"/>
</dbReference>
<keyword evidence="1 6" id="KW-0245">EGF-like domain</keyword>
<sequence length="1576" mass="170271">MQPLFVVEITTTAVEGNEVEVESQVVLESRPILTSPIVSAPPSASALVAGPEENEVEVLATKTFFTTFTYLSTFLNDQSETVIETSVAVSSSVVVEPYSVQDETFLESLRTQLLEDGDTEETSPNQTGPPDELESSFDMSDPIYYRIGPDTYALRAEDDEDQTSPPDPNAIITITTAAPPETVWVVDGSPPSPNEVASVSLVQRATELPDRDGELMPFEEGDYVIVWSGKKGGEFIAAEPAIRSGDPPETTTTPSNETTERILLLPPSPPKKHDVASPPLSDNTRPHLTLSVADPNRVAGVDGGGSLFGNVASGLLNLGAVAGAIAAGAQGAQALSNMNQALSGISIRPMVDSVVNFFTGGDDEDGSFEDFGAGGGGGGLRGGAFFEEDRRQVRRNDSRRRRPPVNGRRPPPQQTLQPPPPQRRPPIRPPQILRPRPPPSLPDRRIPSLRERPTRLRPQPQPGPVLIPLPKPTSEVQIRPGELVVARPPATSSGLGQNVVFGSPLNEERIRPGGVSFSVESGPASEPQQEDAPLLRTFQPQREDAPPVRTFQPQQEDAPPIRAFQPQQEEQAPPRVFFEEPDSIDQATAVKVVSGEGAIFFGGVDPDDLPPPGAPITALPISPSAEEQDNIVEQQILPSRTQDRTEPSSRRPLFGPRLPPPGIRAPQRDGFVVSPPPLDERRQQVQWPNVQTILSIEGDNKIVATHVTTHNSDLVQHPVVLPTRGVGRPSTNLFTRRPPTLPPAPTTEEEEEEEGALEEVEEETKESVVTTSTEGPLSPLEALRRGTRRPFIPNRRTSTTRPVINIAGFGRLPIGGPPPARRTTTSLPSRPSTSSPSTTPQPSDATVTDTVTEVRLESSQETRVREGGAIMVKIPEAVTETVVGPGTTETKYITRTETVTRSITATETRIFHVQGRPITKTEVIVTTVAPRTAISTVIGSHTEINYLPDESSISEDSNDVSDNFYEVRAQEDTPKPTPAQSEEEEFLKDLLASKPPTPFTVVSQDDPRNSPIAIDFDNEIRRGVEETNEINRVIGAGSPEQKLSVEQPRAPTACHPKCKDARSELCQQNPSDGSWGCICKPGFARPNPDAPCQPTLSYRVVVPLTHVDQIPLEFNAAFRDSTSPEFAQLALMSRDGLDRAFGSSPLDTHYHGSRVLGFNRMGSSGGVMAEFITQVSPRSLADEGMLQKHLTDVVKAANFSLGGTVLKTLPDLLTEFFVEDLDECRSSEYHDCSEFALCLNKPGTFTCVCQDGYLDLSSDGDLDLRPGRVCSAAAPSCGHCSYHGECVARPDGGTICKCQPWFSGARCQLNMKVLLIVLVTIGSLLVLGLCLGMFLFCSRKRRSHPHQRPPPFLFASPIDRHAMIVDTSSSSESSLEPRPAHFAPAYLTQLPPPASVGRVSQKSRRSEVTYDGDRSLPATSAAPPVMIPRAKYSTTGTSRRSSVSVGADGRSDLASTERSLARVLKGKPTGTNKKSSKASSRRSSIEGRLGPHRTGSDYARSNDRLSVARSYDETTVADMARPGPGSVISSRCGLSEDGRTAADRDDASSVWVPQSRMYKLAPDSDIASDASSLTRE</sequence>
<feature type="region of interest" description="Disordered" evidence="7">
    <location>
        <begin position="362"/>
        <end position="474"/>
    </location>
</feature>
<gene>
    <name evidence="9" type="ORF">CTOB1V02_LOCUS3050</name>
</gene>
<feature type="transmembrane region" description="Helical" evidence="8">
    <location>
        <begin position="1313"/>
        <end position="1337"/>
    </location>
</feature>
<feature type="disulfide bond" evidence="6">
    <location>
        <begin position="1298"/>
        <end position="1307"/>
    </location>
</feature>
<evidence type="ECO:0000256" key="6">
    <source>
        <dbReference type="PROSITE-ProRule" id="PRU00076"/>
    </source>
</evidence>
<keyword evidence="2" id="KW-0945">Host-virus interaction</keyword>
<feature type="region of interest" description="Disordered" evidence="7">
    <location>
        <begin position="241"/>
        <end position="284"/>
    </location>
</feature>
<keyword evidence="8" id="KW-0812">Transmembrane</keyword>
<feature type="compositionally biased region" description="Low complexity" evidence="7">
    <location>
        <begin position="247"/>
        <end position="257"/>
    </location>
</feature>
<feature type="compositionally biased region" description="Acidic residues" evidence="7">
    <location>
        <begin position="747"/>
        <end position="764"/>
    </location>
</feature>
<dbReference type="InterPro" id="IPR009030">
    <property type="entry name" value="Growth_fac_rcpt_cys_sf"/>
</dbReference>
<evidence type="ECO:0000256" key="5">
    <source>
        <dbReference type="ARBA" id="ARBA00023157"/>
    </source>
</evidence>
<dbReference type="PROSITE" id="PS50026">
    <property type="entry name" value="EGF_3"/>
    <property type="match status" value="2"/>
</dbReference>
<name>A0A7R8W933_9CRUS</name>
<evidence type="ECO:0000256" key="2">
    <source>
        <dbReference type="ARBA" id="ARBA00022581"/>
    </source>
</evidence>
<dbReference type="InterPro" id="IPR036364">
    <property type="entry name" value="SEA_dom_sf"/>
</dbReference>
<evidence type="ECO:0000256" key="4">
    <source>
        <dbReference type="ARBA" id="ARBA00022737"/>
    </source>
</evidence>
<evidence type="ECO:0000256" key="8">
    <source>
        <dbReference type="SAM" id="Phobius"/>
    </source>
</evidence>
<dbReference type="CDD" id="cd00054">
    <property type="entry name" value="EGF_CA"/>
    <property type="match status" value="1"/>
</dbReference>
<comment type="caution">
    <text evidence="6">Lacks conserved residue(s) required for the propagation of feature annotation.</text>
</comment>
<organism evidence="9">
    <name type="scientific">Cyprideis torosa</name>
    <dbReference type="NCBI Taxonomy" id="163714"/>
    <lineage>
        <taxon>Eukaryota</taxon>
        <taxon>Metazoa</taxon>
        <taxon>Ecdysozoa</taxon>
        <taxon>Arthropoda</taxon>
        <taxon>Crustacea</taxon>
        <taxon>Oligostraca</taxon>
        <taxon>Ostracoda</taxon>
        <taxon>Podocopa</taxon>
        <taxon>Podocopida</taxon>
        <taxon>Cytherocopina</taxon>
        <taxon>Cytheroidea</taxon>
        <taxon>Cytherideidae</taxon>
        <taxon>Cyprideis</taxon>
    </lineage>
</organism>
<keyword evidence="8" id="KW-0472">Membrane</keyword>
<dbReference type="Pfam" id="PF01390">
    <property type="entry name" value="SEA"/>
    <property type="match status" value="1"/>
</dbReference>
<accession>A0A7R8W933</accession>
<dbReference type="Gene3D" id="3.30.70.960">
    <property type="entry name" value="SEA domain"/>
    <property type="match status" value="1"/>
</dbReference>
<dbReference type="PROSITE" id="PS00022">
    <property type="entry name" value="EGF_1"/>
    <property type="match status" value="1"/>
</dbReference>
<dbReference type="InterPro" id="IPR000082">
    <property type="entry name" value="SEA_dom"/>
</dbReference>
<feature type="compositionally biased region" description="Basic and acidic residues" evidence="7">
    <location>
        <begin position="387"/>
        <end position="396"/>
    </location>
</feature>
<feature type="compositionally biased region" description="Pro residues" evidence="7">
    <location>
        <begin position="409"/>
        <end position="429"/>
    </location>
</feature>
<proteinExistence type="predicted"/>
<feature type="region of interest" description="Disordered" evidence="7">
    <location>
        <begin position="635"/>
        <end position="677"/>
    </location>
</feature>
<evidence type="ECO:0000256" key="7">
    <source>
        <dbReference type="SAM" id="MobiDB-lite"/>
    </source>
</evidence>
<feature type="compositionally biased region" description="Gly residues" evidence="7">
    <location>
        <begin position="372"/>
        <end position="382"/>
    </location>
</feature>
<dbReference type="GO" id="GO:0005509">
    <property type="term" value="F:calcium ion binding"/>
    <property type="evidence" value="ECO:0007669"/>
    <property type="project" value="InterPro"/>
</dbReference>
<feature type="compositionally biased region" description="Basic and acidic residues" evidence="7">
    <location>
        <begin position="1404"/>
        <end position="1414"/>
    </location>
</feature>
<feature type="compositionally biased region" description="Basic and acidic residues" evidence="7">
    <location>
        <begin position="1534"/>
        <end position="1547"/>
    </location>
</feature>
<dbReference type="InterPro" id="IPR018097">
    <property type="entry name" value="EGF_Ca-bd_CS"/>
</dbReference>
<feature type="region of interest" description="Disordered" evidence="7">
    <location>
        <begin position="1385"/>
        <end position="1499"/>
    </location>
</feature>
<keyword evidence="3" id="KW-0732">Signal</keyword>
<dbReference type="InterPro" id="IPR000152">
    <property type="entry name" value="EGF-type_Asp/Asn_hydroxyl_site"/>
</dbReference>
<feature type="region of interest" description="Disordered" evidence="7">
    <location>
        <begin position="1517"/>
        <end position="1548"/>
    </location>
</feature>
<dbReference type="Gene3D" id="2.10.25.10">
    <property type="entry name" value="Laminin"/>
    <property type="match status" value="1"/>
</dbReference>
<evidence type="ECO:0000313" key="9">
    <source>
        <dbReference type="EMBL" id="CAD7225103.1"/>
    </source>
</evidence>
<dbReference type="OrthoDB" id="10040649at2759"/>
<feature type="compositionally biased region" description="Pro residues" evidence="7">
    <location>
        <begin position="459"/>
        <end position="471"/>
    </location>
</feature>
<keyword evidence="5 6" id="KW-1015">Disulfide bond</keyword>
<evidence type="ECO:0000256" key="1">
    <source>
        <dbReference type="ARBA" id="ARBA00022536"/>
    </source>
</evidence>
<evidence type="ECO:0000256" key="3">
    <source>
        <dbReference type="ARBA" id="ARBA00022729"/>
    </source>
</evidence>
<dbReference type="PANTHER" id="PTHR13037">
    <property type="entry name" value="FORMIN"/>
    <property type="match status" value="1"/>
</dbReference>
<feature type="region of interest" description="Disordered" evidence="7">
    <location>
        <begin position="511"/>
        <end position="532"/>
    </location>
</feature>
<dbReference type="InterPro" id="IPR001881">
    <property type="entry name" value="EGF-like_Ca-bd_dom"/>
</dbReference>
<feature type="region of interest" description="Disordered" evidence="7">
    <location>
        <begin position="723"/>
        <end position="848"/>
    </location>
</feature>
<dbReference type="EMBL" id="OB660501">
    <property type="protein sequence ID" value="CAD7225103.1"/>
    <property type="molecule type" value="Genomic_DNA"/>
</dbReference>
<dbReference type="PROSITE" id="PS00010">
    <property type="entry name" value="ASX_HYDROXYL"/>
    <property type="match status" value="1"/>
</dbReference>
<dbReference type="SUPFAM" id="SSF82671">
    <property type="entry name" value="SEA domain"/>
    <property type="match status" value="1"/>
</dbReference>
<dbReference type="FunFam" id="2.10.25.10:FF:000038">
    <property type="entry name" value="Fibrillin 2"/>
    <property type="match status" value="1"/>
</dbReference>
<feature type="compositionally biased region" description="Low complexity" evidence="7">
    <location>
        <begin position="1433"/>
        <end position="1446"/>
    </location>
</feature>
<keyword evidence="8" id="KW-1133">Transmembrane helix</keyword>
<protein>
    <submittedName>
        <fullName evidence="9">Uncharacterized protein</fullName>
    </submittedName>
</protein>
<dbReference type="SMART" id="SM00181">
    <property type="entry name" value="EGF"/>
    <property type="match status" value="3"/>
</dbReference>
<feature type="compositionally biased region" description="Low complexity" evidence="7">
    <location>
        <begin position="821"/>
        <end position="843"/>
    </location>
</feature>
<dbReference type="PROSITE" id="PS50024">
    <property type="entry name" value="SEA"/>
    <property type="match status" value="1"/>
</dbReference>
<feature type="region of interest" description="Disordered" evidence="7">
    <location>
        <begin position="115"/>
        <end position="137"/>
    </location>
</feature>
<keyword evidence="4" id="KW-0677">Repeat</keyword>
<dbReference type="SMART" id="SM00179">
    <property type="entry name" value="EGF_CA"/>
    <property type="match status" value="1"/>
</dbReference>
<dbReference type="SUPFAM" id="SSF57184">
    <property type="entry name" value="Growth factor receptor domain"/>
    <property type="match status" value="1"/>
</dbReference>
<reference evidence="9" key="1">
    <citation type="submission" date="2020-11" db="EMBL/GenBank/DDBJ databases">
        <authorList>
            <person name="Tran Van P."/>
        </authorList>
    </citation>
    <scope>NUCLEOTIDE SEQUENCE</scope>
</reference>
<dbReference type="PROSITE" id="PS01187">
    <property type="entry name" value="EGF_CA"/>
    <property type="match status" value="1"/>
</dbReference>